<accession>A0A8J5TI45</accession>
<evidence type="ECO:0000313" key="2">
    <source>
        <dbReference type="Proteomes" id="UP000729402"/>
    </source>
</evidence>
<dbReference type="AlphaFoldDB" id="A0A8J5TI45"/>
<keyword evidence="2" id="KW-1185">Reference proteome</keyword>
<reference evidence="1" key="2">
    <citation type="submission" date="2021-02" db="EMBL/GenBank/DDBJ databases">
        <authorList>
            <person name="Kimball J.A."/>
            <person name="Haas M.W."/>
            <person name="Macchietto M."/>
            <person name="Kono T."/>
            <person name="Duquette J."/>
            <person name="Shao M."/>
        </authorList>
    </citation>
    <scope>NUCLEOTIDE SEQUENCE</scope>
    <source>
        <tissue evidence="1">Fresh leaf tissue</tissue>
    </source>
</reference>
<comment type="caution">
    <text evidence="1">The sequence shown here is derived from an EMBL/GenBank/DDBJ whole genome shotgun (WGS) entry which is preliminary data.</text>
</comment>
<name>A0A8J5TI45_ZIZPA</name>
<dbReference type="EMBL" id="JAAALK010000085">
    <property type="protein sequence ID" value="KAG8083424.1"/>
    <property type="molecule type" value="Genomic_DNA"/>
</dbReference>
<sequence>MQLRTKPRPRRAWAQPHACPRIAARCVCNTWPHLCCVPSSPWTPPCDCLHRENRLRCVRGPHPARFSNACNCVLRVDPACTFSAPTQSTHVSSCPLFRCKPVPHVISFFSTRNVPKLRPEHRKSLIFAWTGCYFLQFMAPDPSINTGASSHFLHCSHYPILLSWRRVVSPPGYHHAPSSLCHVPSLCAASL</sequence>
<proteinExistence type="predicted"/>
<reference evidence="1" key="1">
    <citation type="journal article" date="2021" name="bioRxiv">
        <title>Whole Genome Assembly and Annotation of Northern Wild Rice, Zizania palustris L., Supports a Whole Genome Duplication in the Zizania Genus.</title>
        <authorList>
            <person name="Haas M."/>
            <person name="Kono T."/>
            <person name="Macchietto M."/>
            <person name="Millas R."/>
            <person name="McGilp L."/>
            <person name="Shao M."/>
            <person name="Duquette J."/>
            <person name="Hirsch C.N."/>
            <person name="Kimball J."/>
        </authorList>
    </citation>
    <scope>NUCLEOTIDE SEQUENCE</scope>
    <source>
        <tissue evidence="1">Fresh leaf tissue</tissue>
    </source>
</reference>
<gene>
    <name evidence="1" type="ORF">GUJ93_ZPchr0015g6820</name>
</gene>
<protein>
    <submittedName>
        <fullName evidence="1">Uncharacterized protein</fullName>
    </submittedName>
</protein>
<dbReference type="Proteomes" id="UP000729402">
    <property type="component" value="Unassembled WGS sequence"/>
</dbReference>
<evidence type="ECO:0000313" key="1">
    <source>
        <dbReference type="EMBL" id="KAG8083424.1"/>
    </source>
</evidence>
<organism evidence="1 2">
    <name type="scientific">Zizania palustris</name>
    <name type="common">Northern wild rice</name>
    <dbReference type="NCBI Taxonomy" id="103762"/>
    <lineage>
        <taxon>Eukaryota</taxon>
        <taxon>Viridiplantae</taxon>
        <taxon>Streptophyta</taxon>
        <taxon>Embryophyta</taxon>
        <taxon>Tracheophyta</taxon>
        <taxon>Spermatophyta</taxon>
        <taxon>Magnoliopsida</taxon>
        <taxon>Liliopsida</taxon>
        <taxon>Poales</taxon>
        <taxon>Poaceae</taxon>
        <taxon>BOP clade</taxon>
        <taxon>Oryzoideae</taxon>
        <taxon>Oryzeae</taxon>
        <taxon>Zizaniinae</taxon>
        <taxon>Zizania</taxon>
    </lineage>
</organism>